<reference evidence="3 4" key="1">
    <citation type="submission" date="2017-05" db="EMBL/GenBank/DDBJ databases">
        <authorList>
            <person name="Varghese N."/>
            <person name="Submissions S."/>
        </authorList>
    </citation>
    <scope>NUCLEOTIDE SEQUENCE [LARGE SCALE GENOMIC DNA]</scope>
    <source>
        <strain evidence="3 4">DSM 27040</strain>
    </source>
</reference>
<proteinExistence type="predicted"/>
<organism evidence="3 4">
    <name type="scientific">Saccharicrinis carchari</name>
    <dbReference type="NCBI Taxonomy" id="1168039"/>
    <lineage>
        <taxon>Bacteria</taxon>
        <taxon>Pseudomonadati</taxon>
        <taxon>Bacteroidota</taxon>
        <taxon>Bacteroidia</taxon>
        <taxon>Marinilabiliales</taxon>
        <taxon>Marinilabiliaceae</taxon>
        <taxon>Saccharicrinis</taxon>
    </lineage>
</organism>
<evidence type="ECO:0000256" key="1">
    <source>
        <dbReference type="SAM" id="Coils"/>
    </source>
</evidence>
<name>A0A521AUG7_SACCC</name>
<evidence type="ECO:0000256" key="2">
    <source>
        <dbReference type="SAM" id="MobiDB-lite"/>
    </source>
</evidence>
<keyword evidence="4" id="KW-1185">Reference proteome</keyword>
<dbReference type="EMBL" id="FXTB01000001">
    <property type="protein sequence ID" value="SMO38498.1"/>
    <property type="molecule type" value="Genomic_DNA"/>
</dbReference>
<keyword evidence="1" id="KW-0175">Coiled coil</keyword>
<feature type="region of interest" description="Disordered" evidence="2">
    <location>
        <begin position="171"/>
        <end position="199"/>
    </location>
</feature>
<dbReference type="SUPFAM" id="SSF49464">
    <property type="entry name" value="Carboxypeptidase regulatory domain-like"/>
    <property type="match status" value="1"/>
</dbReference>
<sequence length="286" mass="32990">MLFVVLALSFLKGQEKYAVRGTVYLRDGKTSTISLLVSSDSNNIKVPVDKEGFFTINLSWDSNYQFYFSKPGYVAKKINFSTVVPGHVQKKQIYPYNLLVELFPTFPNADTSFFENPVAKIAYSPKINDFDYDLDYLLVVREKINSLNEQYQAYKRQVATKSDKQRAVLSQAHTRPLHHNQKQTAKKQEVETSAVSRRKTKELELPKTKNQFGLPPLKSVYPDGKSIEVYQLKGKVITRVIIKQSGLQRVFYKVEHNWGGLYFFVEESPSLYRSISKYYFESATKV</sequence>
<evidence type="ECO:0008006" key="5">
    <source>
        <dbReference type="Google" id="ProtNLM"/>
    </source>
</evidence>
<evidence type="ECO:0000313" key="4">
    <source>
        <dbReference type="Proteomes" id="UP000319040"/>
    </source>
</evidence>
<dbReference type="Proteomes" id="UP000319040">
    <property type="component" value="Unassembled WGS sequence"/>
</dbReference>
<feature type="compositionally biased region" description="Basic residues" evidence="2">
    <location>
        <begin position="175"/>
        <end position="185"/>
    </location>
</feature>
<gene>
    <name evidence="3" type="ORF">SAMN06265379_101413</name>
</gene>
<dbReference type="InterPro" id="IPR008969">
    <property type="entry name" value="CarboxyPept-like_regulatory"/>
</dbReference>
<accession>A0A521AUG7</accession>
<evidence type="ECO:0000313" key="3">
    <source>
        <dbReference type="EMBL" id="SMO38498.1"/>
    </source>
</evidence>
<feature type="coiled-coil region" evidence="1">
    <location>
        <begin position="137"/>
        <end position="164"/>
    </location>
</feature>
<dbReference type="AlphaFoldDB" id="A0A521AUG7"/>
<protein>
    <recommendedName>
        <fullName evidence="5">Carboxypeptidase regulatory-like domain-containing protein</fullName>
    </recommendedName>
</protein>